<feature type="domain" description="Dihydroneopterin aldolase/epimerase" evidence="9">
    <location>
        <begin position="5"/>
        <end position="115"/>
    </location>
</feature>
<dbReference type="EMBL" id="UINC01006563">
    <property type="protein sequence ID" value="SVA28287.1"/>
    <property type="molecule type" value="Genomic_DNA"/>
</dbReference>
<dbReference type="EC" id="4.1.2.25" evidence="4"/>
<dbReference type="Gene3D" id="3.30.1130.10">
    <property type="match status" value="1"/>
</dbReference>
<accession>A0A381ULS3</accession>
<dbReference type="GO" id="GO:0016853">
    <property type="term" value="F:isomerase activity"/>
    <property type="evidence" value="ECO:0007669"/>
    <property type="project" value="UniProtKB-KW"/>
</dbReference>
<reference evidence="10" key="1">
    <citation type="submission" date="2018-05" db="EMBL/GenBank/DDBJ databases">
        <authorList>
            <person name="Lanie J.A."/>
            <person name="Ng W.-L."/>
            <person name="Kazmierczak K.M."/>
            <person name="Andrzejewski T.M."/>
            <person name="Davidsen T.M."/>
            <person name="Wayne K.J."/>
            <person name="Tettelin H."/>
            <person name="Glass J.I."/>
            <person name="Rusch D."/>
            <person name="Podicherti R."/>
            <person name="Tsui H.-C.T."/>
            <person name="Winkler M.E."/>
        </authorList>
    </citation>
    <scope>NUCLEOTIDE SEQUENCE</scope>
</reference>
<protein>
    <recommendedName>
        <fullName evidence="4">dihydroneopterin aldolase</fullName>
        <ecNumber evidence="4">4.1.2.25</ecNumber>
    </recommendedName>
    <alternativeName>
        <fullName evidence="8">7,8-dihydroneopterin aldolase</fullName>
    </alternativeName>
</protein>
<dbReference type="InterPro" id="IPR006157">
    <property type="entry name" value="FolB_dom"/>
</dbReference>
<dbReference type="GO" id="GO:0046656">
    <property type="term" value="P:folic acid biosynthetic process"/>
    <property type="evidence" value="ECO:0007669"/>
    <property type="project" value="UniProtKB-KW"/>
</dbReference>
<dbReference type="PANTHER" id="PTHR42844:SF1">
    <property type="entry name" value="DIHYDRONEOPTERIN ALDOLASE 1-RELATED"/>
    <property type="match status" value="1"/>
</dbReference>
<keyword evidence="6" id="KW-0413">Isomerase</keyword>
<evidence type="ECO:0000256" key="7">
    <source>
        <dbReference type="ARBA" id="ARBA00023239"/>
    </source>
</evidence>
<keyword evidence="7" id="KW-0456">Lyase</keyword>
<evidence type="ECO:0000256" key="6">
    <source>
        <dbReference type="ARBA" id="ARBA00023235"/>
    </source>
</evidence>
<organism evidence="10">
    <name type="scientific">marine metagenome</name>
    <dbReference type="NCBI Taxonomy" id="408172"/>
    <lineage>
        <taxon>unclassified sequences</taxon>
        <taxon>metagenomes</taxon>
        <taxon>ecological metagenomes</taxon>
    </lineage>
</organism>
<evidence type="ECO:0000256" key="2">
    <source>
        <dbReference type="ARBA" id="ARBA00005013"/>
    </source>
</evidence>
<gene>
    <name evidence="10" type="ORF">METZ01_LOCUS81141</name>
</gene>
<dbReference type="SMART" id="SM00905">
    <property type="entry name" value="FolB"/>
    <property type="match status" value="1"/>
</dbReference>
<keyword evidence="5" id="KW-0289">Folate biosynthesis</keyword>
<comment type="catalytic activity">
    <reaction evidence="1">
        <text>7,8-dihydroneopterin = 6-hydroxymethyl-7,8-dihydropterin + glycolaldehyde</text>
        <dbReference type="Rhea" id="RHEA:10540"/>
        <dbReference type="ChEBI" id="CHEBI:17001"/>
        <dbReference type="ChEBI" id="CHEBI:17071"/>
        <dbReference type="ChEBI" id="CHEBI:44841"/>
        <dbReference type="EC" id="4.1.2.25"/>
    </reaction>
</comment>
<dbReference type="SUPFAM" id="SSF55620">
    <property type="entry name" value="Tetrahydrobiopterin biosynthesis enzymes-like"/>
    <property type="match status" value="1"/>
</dbReference>
<dbReference type="GO" id="GO:0005737">
    <property type="term" value="C:cytoplasm"/>
    <property type="evidence" value="ECO:0007669"/>
    <property type="project" value="TreeGrafter"/>
</dbReference>
<evidence type="ECO:0000256" key="8">
    <source>
        <dbReference type="ARBA" id="ARBA00032903"/>
    </source>
</evidence>
<evidence type="ECO:0000256" key="5">
    <source>
        <dbReference type="ARBA" id="ARBA00022909"/>
    </source>
</evidence>
<dbReference type="FunFam" id="3.30.1130.10:FF:000002">
    <property type="entry name" value="7,8-dihydroneopterin aldolase"/>
    <property type="match status" value="1"/>
</dbReference>
<dbReference type="CDD" id="cd00534">
    <property type="entry name" value="DHNA_DHNTPE"/>
    <property type="match status" value="1"/>
</dbReference>
<evidence type="ECO:0000313" key="10">
    <source>
        <dbReference type="EMBL" id="SVA28287.1"/>
    </source>
</evidence>
<name>A0A381ULS3_9ZZZZ</name>
<dbReference type="NCBIfam" id="TIGR00526">
    <property type="entry name" value="folB_dom"/>
    <property type="match status" value="1"/>
</dbReference>
<proteinExistence type="inferred from homology"/>
<evidence type="ECO:0000256" key="3">
    <source>
        <dbReference type="ARBA" id="ARBA00005708"/>
    </source>
</evidence>
<evidence type="ECO:0000256" key="4">
    <source>
        <dbReference type="ARBA" id="ARBA00013043"/>
    </source>
</evidence>
<comment type="pathway">
    <text evidence="2">Cofactor biosynthesis; tetrahydrofolate biosynthesis; 2-amino-4-hydroxy-6-hydroxymethyl-7,8-dihydropteridine diphosphate from 7,8-dihydroneopterin triphosphate: step 3/4.</text>
</comment>
<comment type="similarity">
    <text evidence="3">Belongs to the DHNA family.</text>
</comment>
<evidence type="ECO:0000259" key="9">
    <source>
        <dbReference type="SMART" id="SM00905"/>
    </source>
</evidence>
<dbReference type="NCBIfam" id="TIGR00525">
    <property type="entry name" value="folB"/>
    <property type="match status" value="1"/>
</dbReference>
<evidence type="ECO:0000256" key="1">
    <source>
        <dbReference type="ARBA" id="ARBA00001353"/>
    </source>
</evidence>
<dbReference type="PANTHER" id="PTHR42844">
    <property type="entry name" value="DIHYDRONEOPTERIN ALDOLASE 1-RELATED"/>
    <property type="match status" value="1"/>
</dbReference>
<dbReference type="Pfam" id="PF02152">
    <property type="entry name" value="FolB"/>
    <property type="match status" value="1"/>
</dbReference>
<dbReference type="GO" id="GO:0004150">
    <property type="term" value="F:dihydroneopterin aldolase activity"/>
    <property type="evidence" value="ECO:0007669"/>
    <property type="project" value="UniProtKB-EC"/>
</dbReference>
<dbReference type="AlphaFoldDB" id="A0A381ULS3"/>
<dbReference type="InterPro" id="IPR006156">
    <property type="entry name" value="Dihydroneopterin_aldolase"/>
</dbReference>
<dbReference type="InterPro" id="IPR043133">
    <property type="entry name" value="GTP-CH-I_C/QueF"/>
</dbReference>
<sequence>MKDIIYIKDLRVQTIIGIFGWERKIRQVVSIDIEIPADCKKSAETDDIKDSIDYKKISKAVIHFVKKSSFQLQETLAENIADLIKKDFGTESIKVRVSKPGAIRNAKDVGVVIYR</sequence>